<evidence type="ECO:0000313" key="5">
    <source>
        <dbReference type="EMBL" id="SKA96836.1"/>
    </source>
</evidence>
<dbReference type="AlphaFoldDB" id="A0A1T4Y525"/>
<evidence type="ECO:0000259" key="4">
    <source>
        <dbReference type="PROSITE" id="PS01031"/>
    </source>
</evidence>
<gene>
    <name evidence="5" type="ORF">SAMN02745704_02783</name>
</gene>
<evidence type="ECO:0000256" key="1">
    <source>
        <dbReference type="ARBA" id="ARBA00023016"/>
    </source>
</evidence>
<dbReference type="OrthoDB" id="9811615at2"/>
<dbReference type="InterPro" id="IPR002068">
    <property type="entry name" value="A-crystallin/Hsp20_dom"/>
</dbReference>
<dbReference type="Gene3D" id="2.60.40.790">
    <property type="match status" value="1"/>
</dbReference>
<comment type="similarity">
    <text evidence="2 3">Belongs to the small heat shock protein (HSP20) family.</text>
</comment>
<dbReference type="GO" id="GO:0009408">
    <property type="term" value="P:response to heat"/>
    <property type="evidence" value="ECO:0007669"/>
    <property type="project" value="InterPro"/>
</dbReference>
<evidence type="ECO:0000256" key="2">
    <source>
        <dbReference type="PROSITE-ProRule" id="PRU00285"/>
    </source>
</evidence>
<keyword evidence="1" id="KW-0346">Stress response</keyword>
<proteinExistence type="inferred from homology"/>
<dbReference type="CDD" id="cd06464">
    <property type="entry name" value="ACD_sHsps-like"/>
    <property type="match status" value="1"/>
</dbReference>
<accession>A0A1T4Y525</accession>
<dbReference type="InterPro" id="IPR044587">
    <property type="entry name" value="HSP21-like"/>
</dbReference>
<evidence type="ECO:0000313" key="6">
    <source>
        <dbReference type="Proteomes" id="UP000190027"/>
    </source>
</evidence>
<dbReference type="PANTHER" id="PTHR46733:SF4">
    <property type="entry name" value="HEAT SHOCK PROTEIN 21, CHLOROPLASTIC"/>
    <property type="match status" value="1"/>
</dbReference>
<sequence>MQNEVKAREEKPLQKIRPATDILEREDGYHVFMDIPGVRREDLVLDLQDNELAVSAKTAEIGSQEERYADVEFGPVEYSRVISVSDLVDKEGIKANLTNGVLSLHLPKAEKALPKKIEIQAG</sequence>
<protein>
    <submittedName>
        <fullName evidence="5">Molecular chaperone IbpA, HSP20 family</fullName>
    </submittedName>
</protein>
<evidence type="ECO:0000256" key="3">
    <source>
        <dbReference type="RuleBase" id="RU003616"/>
    </source>
</evidence>
<reference evidence="5 6" key="1">
    <citation type="submission" date="2017-02" db="EMBL/GenBank/DDBJ databases">
        <authorList>
            <person name="Peterson S.W."/>
        </authorList>
    </citation>
    <scope>NUCLEOTIDE SEQUENCE [LARGE SCALE GENOMIC DNA]</scope>
    <source>
        <strain evidence="5 6">DSM 16080</strain>
    </source>
</reference>
<dbReference type="EMBL" id="FUYC01000029">
    <property type="protein sequence ID" value="SKA96836.1"/>
    <property type="molecule type" value="Genomic_DNA"/>
</dbReference>
<dbReference type="SUPFAM" id="SSF49764">
    <property type="entry name" value="HSP20-like chaperones"/>
    <property type="match status" value="1"/>
</dbReference>
<keyword evidence="6" id="KW-1185">Reference proteome</keyword>
<dbReference type="InterPro" id="IPR008978">
    <property type="entry name" value="HSP20-like_chaperone"/>
</dbReference>
<feature type="domain" description="SHSP" evidence="4">
    <location>
        <begin position="11"/>
        <end position="122"/>
    </location>
</feature>
<dbReference type="PROSITE" id="PS01031">
    <property type="entry name" value="SHSP"/>
    <property type="match status" value="1"/>
</dbReference>
<name>A0A1T4Y525_9BACT</name>
<dbReference type="RefSeq" id="WP_078718324.1">
    <property type="nucleotide sequence ID" value="NZ_FUYC01000029.1"/>
</dbReference>
<organism evidence="5 6">
    <name type="scientific">Paucidesulfovibrio gracilis DSM 16080</name>
    <dbReference type="NCBI Taxonomy" id="1121449"/>
    <lineage>
        <taxon>Bacteria</taxon>
        <taxon>Pseudomonadati</taxon>
        <taxon>Thermodesulfobacteriota</taxon>
        <taxon>Desulfovibrionia</taxon>
        <taxon>Desulfovibrionales</taxon>
        <taxon>Desulfovibrionaceae</taxon>
        <taxon>Paucidesulfovibrio</taxon>
    </lineage>
</organism>
<dbReference type="PANTHER" id="PTHR46733">
    <property type="entry name" value="26.5 KDA HEAT SHOCK PROTEIN, MITOCHONDRIAL"/>
    <property type="match status" value="1"/>
</dbReference>
<dbReference type="Pfam" id="PF00011">
    <property type="entry name" value="HSP20"/>
    <property type="match status" value="1"/>
</dbReference>
<dbReference type="STRING" id="1121449.SAMN02745704_02783"/>
<dbReference type="Proteomes" id="UP000190027">
    <property type="component" value="Unassembled WGS sequence"/>
</dbReference>